<dbReference type="Gene3D" id="1.10.238.160">
    <property type="match status" value="1"/>
</dbReference>
<dbReference type="AlphaFoldDB" id="A0A1X6YJM4"/>
<accession>A0A1X6YJM4</accession>
<dbReference type="InterPro" id="IPR041657">
    <property type="entry name" value="HTH_17"/>
</dbReference>
<gene>
    <name evidence="2" type="ORF">ROJ8625_00939</name>
</gene>
<proteinExistence type="predicted"/>
<dbReference type="Proteomes" id="UP000193570">
    <property type="component" value="Unassembled WGS sequence"/>
</dbReference>
<keyword evidence="3" id="KW-1185">Reference proteome</keyword>
<feature type="domain" description="Helix-turn-helix" evidence="1">
    <location>
        <begin position="11"/>
        <end position="55"/>
    </location>
</feature>
<dbReference type="Pfam" id="PF12728">
    <property type="entry name" value="HTH_17"/>
    <property type="match status" value="1"/>
</dbReference>
<organism evidence="2 3">
    <name type="scientific">Roseivivax jejudonensis</name>
    <dbReference type="NCBI Taxonomy" id="1529041"/>
    <lineage>
        <taxon>Bacteria</taxon>
        <taxon>Pseudomonadati</taxon>
        <taxon>Pseudomonadota</taxon>
        <taxon>Alphaproteobacteria</taxon>
        <taxon>Rhodobacterales</taxon>
        <taxon>Roseobacteraceae</taxon>
        <taxon>Roseivivax</taxon>
    </lineage>
</organism>
<evidence type="ECO:0000259" key="1">
    <source>
        <dbReference type="Pfam" id="PF12728"/>
    </source>
</evidence>
<protein>
    <recommendedName>
        <fullName evidence="1">Helix-turn-helix domain-containing protein</fullName>
    </recommendedName>
</protein>
<evidence type="ECO:0000313" key="3">
    <source>
        <dbReference type="Proteomes" id="UP000193570"/>
    </source>
</evidence>
<dbReference type="EMBL" id="FWFK01000001">
    <property type="protein sequence ID" value="SLN23377.1"/>
    <property type="molecule type" value="Genomic_DNA"/>
</dbReference>
<dbReference type="RefSeq" id="WP_085790641.1">
    <property type="nucleotide sequence ID" value="NZ_FWFK01000001.1"/>
</dbReference>
<dbReference type="OrthoDB" id="9801242at2"/>
<sequence>MQQIDQLIRDREAAAMLGASVSTFWRRVQDGTISRLLKIGGMSRWKRSEILAVIDAAAANREAA</sequence>
<evidence type="ECO:0000313" key="2">
    <source>
        <dbReference type="EMBL" id="SLN23377.1"/>
    </source>
</evidence>
<reference evidence="2 3" key="1">
    <citation type="submission" date="2017-03" db="EMBL/GenBank/DDBJ databases">
        <authorList>
            <person name="Afonso C.L."/>
            <person name="Miller P.J."/>
            <person name="Scott M.A."/>
            <person name="Spackman E."/>
            <person name="Goraichik I."/>
            <person name="Dimitrov K.M."/>
            <person name="Suarez D.L."/>
            <person name="Swayne D.E."/>
        </authorList>
    </citation>
    <scope>NUCLEOTIDE SEQUENCE [LARGE SCALE GENOMIC DNA]</scope>
    <source>
        <strain evidence="2 3">CECT 8625</strain>
    </source>
</reference>
<name>A0A1X6YJM4_9RHOB</name>